<evidence type="ECO:0000256" key="6">
    <source>
        <dbReference type="ARBA" id="ARBA00022475"/>
    </source>
</evidence>
<feature type="binding site" evidence="13">
    <location>
        <begin position="61"/>
        <end position="65"/>
    </location>
    <ligand>
        <name>FMN</name>
        <dbReference type="ChEBI" id="CHEBI:58210"/>
    </ligand>
</feature>
<evidence type="ECO:0000256" key="8">
    <source>
        <dbReference type="ARBA" id="ARBA00022643"/>
    </source>
</evidence>
<dbReference type="PANTHER" id="PTHR48109">
    <property type="entry name" value="DIHYDROOROTATE DEHYDROGENASE (QUINONE), MITOCHONDRIAL-RELATED"/>
    <property type="match status" value="1"/>
</dbReference>
<dbReference type="GO" id="GO:0005886">
    <property type="term" value="C:plasma membrane"/>
    <property type="evidence" value="ECO:0007669"/>
    <property type="project" value="UniProtKB-SubCell"/>
</dbReference>
<dbReference type="GO" id="GO:0044205">
    <property type="term" value="P:'de novo' UMP biosynthetic process"/>
    <property type="evidence" value="ECO:0007669"/>
    <property type="project" value="UniProtKB-UniRule"/>
</dbReference>
<comment type="function">
    <text evidence="1 13">Catalyzes the conversion of dihydroorotate to orotate with quinone as electron acceptor.</text>
</comment>
<dbReference type="GO" id="GO:0005737">
    <property type="term" value="C:cytoplasm"/>
    <property type="evidence" value="ECO:0007669"/>
    <property type="project" value="InterPro"/>
</dbReference>
<dbReference type="InterPro" id="IPR012135">
    <property type="entry name" value="Dihydroorotate_DH_1_2"/>
</dbReference>
<keyword evidence="16" id="KW-1185">Reference proteome</keyword>
<keyword evidence="11 13" id="KW-0472">Membrane</keyword>
<dbReference type="Gene3D" id="3.20.20.70">
    <property type="entry name" value="Aldolase class I"/>
    <property type="match status" value="1"/>
</dbReference>
<feature type="binding site" evidence="13">
    <location>
        <begin position="245"/>
        <end position="246"/>
    </location>
    <ligand>
        <name>substrate</name>
    </ligand>
</feature>
<name>A0AA90NTF9_9GAMM</name>
<evidence type="ECO:0000313" key="16">
    <source>
        <dbReference type="Proteomes" id="UP001178148"/>
    </source>
</evidence>
<evidence type="ECO:0000256" key="7">
    <source>
        <dbReference type="ARBA" id="ARBA00022630"/>
    </source>
</evidence>
<feature type="binding site" evidence="13">
    <location>
        <position position="65"/>
    </location>
    <ligand>
        <name>substrate</name>
    </ligand>
</feature>
<comment type="caution">
    <text evidence="15">The sequence shown here is derived from an EMBL/GenBank/DDBJ whole genome shotgun (WGS) entry which is preliminary data.</text>
</comment>
<keyword evidence="6 13" id="KW-1003">Cell membrane</keyword>
<dbReference type="Proteomes" id="UP001178148">
    <property type="component" value="Unassembled WGS sequence"/>
</dbReference>
<dbReference type="NCBIfam" id="NF003644">
    <property type="entry name" value="PRK05286.1-1"/>
    <property type="match status" value="1"/>
</dbReference>
<comment type="catalytic activity">
    <reaction evidence="12 13">
        <text>(S)-dihydroorotate + a quinone = orotate + a quinol</text>
        <dbReference type="Rhea" id="RHEA:30187"/>
        <dbReference type="ChEBI" id="CHEBI:24646"/>
        <dbReference type="ChEBI" id="CHEBI:30839"/>
        <dbReference type="ChEBI" id="CHEBI:30864"/>
        <dbReference type="ChEBI" id="CHEBI:132124"/>
        <dbReference type="EC" id="1.3.5.2"/>
    </reaction>
</comment>
<organism evidence="15 16">
    <name type="scientific">Candidatus Endonucleibacter bathymodioli</name>
    <dbReference type="NCBI Taxonomy" id="539814"/>
    <lineage>
        <taxon>Bacteria</taxon>
        <taxon>Pseudomonadati</taxon>
        <taxon>Pseudomonadota</taxon>
        <taxon>Gammaproteobacteria</taxon>
        <taxon>Oceanospirillales</taxon>
        <taxon>Endozoicomonadaceae</taxon>
        <taxon>Candidatus Endonucleibacter</taxon>
    </lineage>
</organism>
<dbReference type="NCBIfam" id="NF003652">
    <property type="entry name" value="PRK05286.2-5"/>
    <property type="match status" value="1"/>
</dbReference>
<sequence length="343" mass="36993">MYQLARNLLFRLSAEAAHDIALDVIAAGNRLGMIELLAQSVPSRPRKVMGLVFDNPVGLAAGLDKNADCINGMGRLGFGFIELGTVTPRAQPGNPKPRMFRLVEKQAIINRMGFNNLGIDHLIKNVRRSSYQGVIGINIGKNFDTPIENAVDDYLICLRKAYPYTGYIAINLSSPNTPDLRKLQFGDALKNLLNAIKSEQSLLESQHGRKVPVAVKISPDMTDEEVVEIANILAAYGMDGVIATNTTLSRDAVKGLKHGKEQGGLSGTPLSERSTEVIKILADELSGKLPVIGVGGIDSAAAAVEKMKAGASLVQIYSGFVYKGSQLIREAAEGVYSYEREIP</sequence>
<keyword evidence="9 13" id="KW-0665">Pyrimidine biosynthesis</keyword>
<dbReference type="InterPro" id="IPR001295">
    <property type="entry name" value="Dihydroorotate_DH_CS"/>
</dbReference>
<evidence type="ECO:0000256" key="9">
    <source>
        <dbReference type="ARBA" id="ARBA00022975"/>
    </source>
</evidence>
<protein>
    <recommendedName>
        <fullName evidence="13">Dihydroorotate dehydrogenase (quinone)</fullName>
        <ecNumber evidence="13">1.3.5.2</ecNumber>
    </recommendedName>
    <alternativeName>
        <fullName evidence="13">DHOdehase</fullName>
        <shortName evidence="13">DHOD</shortName>
        <shortName evidence="13">DHODase</shortName>
    </alternativeName>
    <alternativeName>
        <fullName evidence="13">Dihydroorotate oxidase</fullName>
    </alternativeName>
</protein>
<comment type="cofactor">
    <cofactor evidence="13">
        <name>FMN</name>
        <dbReference type="ChEBI" id="CHEBI:58210"/>
    </cofactor>
    <text evidence="13">Binds 1 FMN per subunit.</text>
</comment>
<feature type="binding site" evidence="13">
    <location>
        <position position="171"/>
    </location>
    <ligand>
        <name>substrate</name>
    </ligand>
</feature>
<dbReference type="PIRSF" id="PIRSF000164">
    <property type="entry name" value="DHO_oxidase"/>
    <property type="match status" value="1"/>
</dbReference>
<dbReference type="GO" id="GO:0106430">
    <property type="term" value="F:dihydroorotate dehydrogenase (quinone) activity"/>
    <property type="evidence" value="ECO:0007669"/>
    <property type="project" value="UniProtKB-EC"/>
</dbReference>
<dbReference type="InterPro" id="IPR005720">
    <property type="entry name" value="Dihydroorotate_DH_cat"/>
</dbReference>
<dbReference type="NCBIfam" id="NF003645">
    <property type="entry name" value="PRK05286.1-2"/>
    <property type="match status" value="1"/>
</dbReference>
<dbReference type="SUPFAM" id="SSF51395">
    <property type="entry name" value="FMN-linked oxidoreductases"/>
    <property type="match status" value="1"/>
</dbReference>
<feature type="binding site" evidence="13">
    <location>
        <begin position="110"/>
        <end position="114"/>
    </location>
    <ligand>
        <name>substrate</name>
    </ligand>
</feature>
<dbReference type="GO" id="GO:0006207">
    <property type="term" value="P:'de novo' pyrimidine nucleobase biosynthetic process"/>
    <property type="evidence" value="ECO:0007669"/>
    <property type="project" value="UniProtKB-UniRule"/>
</dbReference>
<dbReference type="HAMAP" id="MF_00225">
    <property type="entry name" value="DHO_dh_type2"/>
    <property type="match status" value="1"/>
</dbReference>
<feature type="domain" description="Dihydroorotate dehydrogenase catalytic" evidence="14">
    <location>
        <begin position="47"/>
        <end position="333"/>
    </location>
</feature>
<keyword evidence="8 13" id="KW-0288">FMN</keyword>
<dbReference type="PROSITE" id="PS00911">
    <property type="entry name" value="DHODEHASE_1"/>
    <property type="match status" value="1"/>
</dbReference>
<evidence type="ECO:0000256" key="2">
    <source>
        <dbReference type="ARBA" id="ARBA00004202"/>
    </source>
</evidence>
<evidence type="ECO:0000256" key="11">
    <source>
        <dbReference type="ARBA" id="ARBA00023136"/>
    </source>
</evidence>
<dbReference type="CDD" id="cd04738">
    <property type="entry name" value="DHOD_2_like"/>
    <property type="match status" value="1"/>
</dbReference>
<evidence type="ECO:0000256" key="10">
    <source>
        <dbReference type="ARBA" id="ARBA00023002"/>
    </source>
</evidence>
<dbReference type="AlphaFoldDB" id="A0AA90NTF9"/>
<feature type="binding site" evidence="13">
    <location>
        <position position="267"/>
    </location>
    <ligand>
        <name>FMN</name>
        <dbReference type="ChEBI" id="CHEBI:58210"/>
    </ligand>
</feature>
<evidence type="ECO:0000259" key="14">
    <source>
        <dbReference type="Pfam" id="PF01180"/>
    </source>
</evidence>
<dbReference type="PROSITE" id="PS00912">
    <property type="entry name" value="DHODEHASE_2"/>
    <property type="match status" value="1"/>
</dbReference>
<feature type="binding site" evidence="13">
    <location>
        <position position="85"/>
    </location>
    <ligand>
        <name>FMN</name>
        <dbReference type="ChEBI" id="CHEBI:58210"/>
    </ligand>
</feature>
<accession>A0AA90NTF9</accession>
<evidence type="ECO:0000256" key="1">
    <source>
        <dbReference type="ARBA" id="ARBA00003125"/>
    </source>
</evidence>
<dbReference type="FunFam" id="3.20.20.70:FF:000028">
    <property type="entry name" value="Dihydroorotate dehydrogenase (quinone)"/>
    <property type="match status" value="1"/>
</dbReference>
<gene>
    <name evidence="13" type="primary">pyrD</name>
    <name evidence="15" type="ORF">QS748_07300</name>
</gene>
<comment type="subcellular location">
    <subcellularLocation>
        <location evidence="2 13">Cell membrane</location>
        <topology evidence="2 13">Peripheral membrane protein</topology>
    </subcellularLocation>
</comment>
<evidence type="ECO:0000256" key="13">
    <source>
        <dbReference type="HAMAP-Rule" id="MF_00225"/>
    </source>
</evidence>
<feature type="active site" description="Nucleophile" evidence="13">
    <location>
        <position position="174"/>
    </location>
</feature>
<feature type="binding site" evidence="13">
    <location>
        <position position="216"/>
    </location>
    <ligand>
        <name>FMN</name>
        <dbReference type="ChEBI" id="CHEBI:58210"/>
    </ligand>
</feature>
<dbReference type="EMBL" id="JASXSV010000009">
    <property type="protein sequence ID" value="MDP0588995.1"/>
    <property type="molecule type" value="Genomic_DNA"/>
</dbReference>
<comment type="subunit">
    <text evidence="5 13">Monomer.</text>
</comment>
<evidence type="ECO:0000256" key="3">
    <source>
        <dbReference type="ARBA" id="ARBA00005161"/>
    </source>
</evidence>
<reference evidence="15 16" key="1">
    <citation type="journal article" date="2023" name="bioRxiv">
        <title>An intranuclear bacterial parasite of deep-sea mussels expresses apoptosis inhibitors acquired from its host.</title>
        <authorList>
            <person name="Gonzalez Porras M.A."/>
            <person name="Assie A."/>
            <person name="Tietjen M."/>
            <person name="Violette M."/>
            <person name="Kleiner M."/>
            <person name="Gruber-Vodicka H."/>
            <person name="Dubilier N."/>
            <person name="Leisch N."/>
        </authorList>
    </citation>
    <scope>NUCLEOTIDE SEQUENCE [LARGE SCALE GENOMIC DNA]</scope>
    <source>
        <strain evidence="15">IAP13</strain>
    </source>
</reference>
<evidence type="ECO:0000256" key="5">
    <source>
        <dbReference type="ARBA" id="ARBA00011245"/>
    </source>
</evidence>
<comment type="pathway">
    <text evidence="3 13">Pyrimidine metabolism; UMP biosynthesis via de novo pathway; orotate from (S)-dihydroorotate (quinone route): step 1/1.</text>
</comment>
<dbReference type="NCBIfam" id="NF003646">
    <property type="entry name" value="PRK05286.1-4"/>
    <property type="match status" value="1"/>
</dbReference>
<comment type="similarity">
    <text evidence="4 13">Belongs to the dihydroorotate dehydrogenase family. Type 2 subfamily.</text>
</comment>
<feature type="binding site" evidence="13">
    <location>
        <position position="176"/>
    </location>
    <ligand>
        <name>substrate</name>
    </ligand>
</feature>
<dbReference type="PANTHER" id="PTHR48109:SF4">
    <property type="entry name" value="DIHYDROOROTATE DEHYDROGENASE (QUINONE), MITOCHONDRIAL"/>
    <property type="match status" value="1"/>
</dbReference>
<feature type="binding site" evidence="13">
    <location>
        <position position="138"/>
    </location>
    <ligand>
        <name>FMN</name>
        <dbReference type="ChEBI" id="CHEBI:58210"/>
    </ligand>
</feature>
<dbReference type="InterPro" id="IPR013785">
    <property type="entry name" value="Aldolase_TIM"/>
</dbReference>
<evidence type="ECO:0000313" key="15">
    <source>
        <dbReference type="EMBL" id="MDP0588995.1"/>
    </source>
</evidence>
<dbReference type="Pfam" id="PF01180">
    <property type="entry name" value="DHO_dh"/>
    <property type="match status" value="1"/>
</dbReference>
<evidence type="ECO:0000256" key="12">
    <source>
        <dbReference type="ARBA" id="ARBA00048639"/>
    </source>
</evidence>
<dbReference type="NCBIfam" id="TIGR01036">
    <property type="entry name" value="pyrD_sub2"/>
    <property type="match status" value="1"/>
</dbReference>
<dbReference type="EC" id="1.3.5.2" evidence="13"/>
<dbReference type="InterPro" id="IPR005719">
    <property type="entry name" value="Dihydroorotate_DH_2"/>
</dbReference>
<feature type="binding site" evidence="13">
    <location>
        <position position="296"/>
    </location>
    <ligand>
        <name>FMN</name>
        <dbReference type="ChEBI" id="CHEBI:58210"/>
    </ligand>
</feature>
<keyword evidence="7 13" id="KW-0285">Flavoprotein</keyword>
<feature type="binding site" evidence="13">
    <location>
        <position position="171"/>
    </location>
    <ligand>
        <name>FMN</name>
        <dbReference type="ChEBI" id="CHEBI:58210"/>
    </ligand>
</feature>
<dbReference type="InterPro" id="IPR050074">
    <property type="entry name" value="DHO_dehydrogenase"/>
</dbReference>
<feature type="binding site" evidence="13">
    <location>
        <begin position="317"/>
        <end position="318"/>
    </location>
    <ligand>
        <name>FMN</name>
        <dbReference type="ChEBI" id="CHEBI:58210"/>
    </ligand>
</feature>
<proteinExistence type="inferred from homology"/>
<keyword evidence="10 13" id="KW-0560">Oxidoreductase</keyword>
<feature type="binding site" evidence="13">
    <location>
        <position position="244"/>
    </location>
    <ligand>
        <name>FMN</name>
        <dbReference type="ChEBI" id="CHEBI:58210"/>
    </ligand>
</feature>
<evidence type="ECO:0000256" key="4">
    <source>
        <dbReference type="ARBA" id="ARBA00005359"/>
    </source>
</evidence>